<dbReference type="PANTHER" id="PTHR38107:SF4">
    <property type="entry name" value="LYSOZYME"/>
    <property type="match status" value="1"/>
</dbReference>
<evidence type="ECO:0000256" key="2">
    <source>
        <dbReference type="ARBA" id="ARBA00022529"/>
    </source>
</evidence>
<dbReference type="PANTHER" id="PTHR38107">
    <property type="match status" value="1"/>
</dbReference>
<dbReference type="InterPro" id="IPR023346">
    <property type="entry name" value="Lysozyme-like_dom_sf"/>
</dbReference>
<organism evidence="8">
    <name type="scientific">Caulobacter sp. 73W</name>
    <dbReference type="NCBI Taxonomy" id="3161137"/>
    <lineage>
        <taxon>Bacteria</taxon>
        <taxon>Pseudomonadati</taxon>
        <taxon>Pseudomonadota</taxon>
        <taxon>Alphaproteobacteria</taxon>
        <taxon>Caulobacterales</taxon>
        <taxon>Caulobacteraceae</taxon>
        <taxon>Caulobacter</taxon>
    </lineage>
</organism>
<dbReference type="GO" id="GO:0031640">
    <property type="term" value="P:killing of cells of another organism"/>
    <property type="evidence" value="ECO:0007669"/>
    <property type="project" value="UniProtKB-KW"/>
</dbReference>
<dbReference type="HAMAP" id="MF_04110">
    <property type="entry name" value="ENDOLYSIN_T4"/>
    <property type="match status" value="1"/>
</dbReference>
<evidence type="ECO:0000256" key="7">
    <source>
        <dbReference type="RuleBase" id="RU003788"/>
    </source>
</evidence>
<evidence type="ECO:0000256" key="3">
    <source>
        <dbReference type="ARBA" id="ARBA00022638"/>
    </source>
</evidence>
<comment type="catalytic activity">
    <reaction evidence="1 7">
        <text>Hydrolysis of (1-&gt;4)-beta-linkages between N-acetylmuramic acid and N-acetyl-D-glucosamine residues in a peptidoglycan and between N-acetyl-D-glucosamine residues in chitodextrins.</text>
        <dbReference type="EC" id="3.2.1.17"/>
    </reaction>
</comment>
<dbReference type="InterPro" id="IPR034690">
    <property type="entry name" value="Endolysin_T4_type"/>
</dbReference>
<dbReference type="InterPro" id="IPR002196">
    <property type="entry name" value="Glyco_hydro_24"/>
</dbReference>
<comment type="similarity">
    <text evidence="7">Belongs to the glycosyl hydrolase 24 family.</text>
</comment>
<dbReference type="Gene3D" id="1.10.530.40">
    <property type="match status" value="1"/>
</dbReference>
<evidence type="ECO:0000256" key="4">
    <source>
        <dbReference type="ARBA" id="ARBA00022801"/>
    </source>
</evidence>
<dbReference type="InterPro" id="IPR023347">
    <property type="entry name" value="Lysozyme_dom_sf"/>
</dbReference>
<keyword evidence="3 7" id="KW-0081">Bacteriolytic enzyme</keyword>
<protein>
    <recommendedName>
        <fullName evidence="7">Lysozyme</fullName>
        <ecNumber evidence="7">3.2.1.17</ecNumber>
    </recommendedName>
</protein>
<evidence type="ECO:0000256" key="6">
    <source>
        <dbReference type="ARBA" id="ARBA00023295"/>
    </source>
</evidence>
<keyword evidence="5" id="KW-1035">Host cytoplasm</keyword>
<dbReference type="RefSeq" id="WP_369060213.1">
    <property type="nucleotide sequence ID" value="NZ_CP158375.1"/>
</dbReference>
<dbReference type="GO" id="GO:0016998">
    <property type="term" value="P:cell wall macromolecule catabolic process"/>
    <property type="evidence" value="ECO:0007669"/>
    <property type="project" value="InterPro"/>
</dbReference>
<dbReference type="EMBL" id="CP158375">
    <property type="protein sequence ID" value="XDO97172.1"/>
    <property type="molecule type" value="Genomic_DNA"/>
</dbReference>
<name>A0AB39KTB9_9CAUL</name>
<gene>
    <name evidence="8" type="ORF">ABOZ73_01760</name>
</gene>
<evidence type="ECO:0000256" key="5">
    <source>
        <dbReference type="ARBA" id="ARBA00023200"/>
    </source>
</evidence>
<dbReference type="EC" id="3.2.1.17" evidence="7"/>
<sequence>MSALPREIPDAAAELVMAWEGRRLEAYRDSGGVWTIGFGHTAPGFGKGFKISLVIALAWLLEDLQIAAERLEKRIGREVVDRLTDNQYAALLSFVFNLGAGADWTIWKLLREGRFDEVPNQMARFVHAGGVKLKGLVNRRAAEIQLWRSGPT</sequence>
<keyword evidence="2 7" id="KW-0929">Antimicrobial</keyword>
<dbReference type="CDD" id="cd00737">
    <property type="entry name" value="lyz_endolysin_autolysin"/>
    <property type="match status" value="1"/>
</dbReference>
<keyword evidence="4 7" id="KW-0378">Hydrolase</keyword>
<dbReference type="InterPro" id="IPR051018">
    <property type="entry name" value="Bacteriophage_GH24"/>
</dbReference>
<keyword evidence="6 7" id="KW-0326">Glycosidase</keyword>
<proteinExistence type="inferred from homology"/>
<dbReference type="GO" id="GO:0003796">
    <property type="term" value="F:lysozyme activity"/>
    <property type="evidence" value="ECO:0007669"/>
    <property type="project" value="UniProtKB-EC"/>
</dbReference>
<dbReference type="Pfam" id="PF00959">
    <property type="entry name" value="Phage_lysozyme"/>
    <property type="match status" value="1"/>
</dbReference>
<evidence type="ECO:0000313" key="8">
    <source>
        <dbReference type="EMBL" id="XDO97172.1"/>
    </source>
</evidence>
<dbReference type="SUPFAM" id="SSF53955">
    <property type="entry name" value="Lysozyme-like"/>
    <property type="match status" value="1"/>
</dbReference>
<accession>A0AB39KTB9</accession>
<dbReference type="GO" id="GO:0042742">
    <property type="term" value="P:defense response to bacterium"/>
    <property type="evidence" value="ECO:0007669"/>
    <property type="project" value="UniProtKB-KW"/>
</dbReference>
<dbReference type="AlphaFoldDB" id="A0AB39KTB9"/>
<dbReference type="InterPro" id="IPR033907">
    <property type="entry name" value="Endolysin_autolysin"/>
</dbReference>
<reference evidence="8" key="1">
    <citation type="submission" date="2024-06" db="EMBL/GenBank/DDBJ databases">
        <title>Caulobacter inopinatus, sp. nov.</title>
        <authorList>
            <person name="Donachie S.P."/>
        </authorList>
    </citation>
    <scope>NUCLEOTIDE SEQUENCE</scope>
    <source>
        <strain evidence="8">73W</strain>
    </source>
</reference>
<dbReference type="GO" id="GO:0009253">
    <property type="term" value="P:peptidoglycan catabolic process"/>
    <property type="evidence" value="ECO:0007669"/>
    <property type="project" value="InterPro"/>
</dbReference>
<evidence type="ECO:0000256" key="1">
    <source>
        <dbReference type="ARBA" id="ARBA00000632"/>
    </source>
</evidence>